<reference evidence="2 3" key="1">
    <citation type="submission" date="2019-05" db="EMBL/GenBank/DDBJ databases">
        <title>Another draft genome of Portunus trituberculatus and its Hox gene families provides insights of decapod evolution.</title>
        <authorList>
            <person name="Jeong J.-H."/>
            <person name="Song I."/>
            <person name="Kim S."/>
            <person name="Choi T."/>
            <person name="Kim D."/>
            <person name="Ryu S."/>
            <person name="Kim W."/>
        </authorList>
    </citation>
    <scope>NUCLEOTIDE SEQUENCE [LARGE SCALE GENOMIC DNA]</scope>
    <source>
        <tissue evidence="2">Muscle</tissue>
    </source>
</reference>
<gene>
    <name evidence="2" type="ORF">E2C01_021301</name>
</gene>
<dbReference type="EMBL" id="VSRR010001856">
    <property type="protein sequence ID" value="MPC28106.1"/>
    <property type="molecule type" value="Genomic_DNA"/>
</dbReference>
<name>A0A5B7E4K6_PORTR</name>
<organism evidence="2 3">
    <name type="scientific">Portunus trituberculatus</name>
    <name type="common">Swimming crab</name>
    <name type="synonym">Neptunus trituberculatus</name>
    <dbReference type="NCBI Taxonomy" id="210409"/>
    <lineage>
        <taxon>Eukaryota</taxon>
        <taxon>Metazoa</taxon>
        <taxon>Ecdysozoa</taxon>
        <taxon>Arthropoda</taxon>
        <taxon>Crustacea</taxon>
        <taxon>Multicrustacea</taxon>
        <taxon>Malacostraca</taxon>
        <taxon>Eumalacostraca</taxon>
        <taxon>Eucarida</taxon>
        <taxon>Decapoda</taxon>
        <taxon>Pleocyemata</taxon>
        <taxon>Brachyura</taxon>
        <taxon>Eubrachyura</taxon>
        <taxon>Portunoidea</taxon>
        <taxon>Portunidae</taxon>
        <taxon>Portuninae</taxon>
        <taxon>Portunus</taxon>
    </lineage>
</organism>
<keyword evidence="3" id="KW-1185">Reference proteome</keyword>
<keyword evidence="1" id="KW-0472">Membrane</keyword>
<comment type="caution">
    <text evidence="2">The sequence shown here is derived from an EMBL/GenBank/DDBJ whole genome shotgun (WGS) entry which is preliminary data.</text>
</comment>
<feature type="transmembrane region" description="Helical" evidence="1">
    <location>
        <begin position="12"/>
        <end position="29"/>
    </location>
</feature>
<keyword evidence="1" id="KW-1133">Transmembrane helix</keyword>
<evidence type="ECO:0000313" key="3">
    <source>
        <dbReference type="Proteomes" id="UP000324222"/>
    </source>
</evidence>
<dbReference type="AlphaFoldDB" id="A0A5B7E4K6"/>
<dbReference type="Proteomes" id="UP000324222">
    <property type="component" value="Unassembled WGS sequence"/>
</dbReference>
<sequence>MQKLTNTLIHSFLSLVNYGTPCLLLYFLLPMT</sequence>
<evidence type="ECO:0000256" key="1">
    <source>
        <dbReference type="SAM" id="Phobius"/>
    </source>
</evidence>
<proteinExistence type="predicted"/>
<accession>A0A5B7E4K6</accession>
<keyword evidence="1" id="KW-0812">Transmembrane</keyword>
<evidence type="ECO:0000313" key="2">
    <source>
        <dbReference type="EMBL" id="MPC28106.1"/>
    </source>
</evidence>
<protein>
    <submittedName>
        <fullName evidence="2">Uncharacterized protein</fullName>
    </submittedName>
</protein>